<accession>A0A6A6U4I5</accession>
<evidence type="ECO:0000313" key="1">
    <source>
        <dbReference type="EMBL" id="KAF2666491.1"/>
    </source>
</evidence>
<dbReference type="Proteomes" id="UP000799302">
    <property type="component" value="Unassembled WGS sequence"/>
</dbReference>
<sequence>MTSQGQVTPIWDVQMAVNWKLKVDDGQDVDITMAECVAVQTNIAYGYTLPWDALPESLRTKCRKDDERRDVPALSLEEQRVRLGLVVGKRPNPWETLAAESAFFKQYSQAGVSDLTEAFEDMGFEKTVDAFEGDSSNPYGF</sequence>
<dbReference type="EMBL" id="MU004238">
    <property type="protein sequence ID" value="KAF2666491.1"/>
    <property type="molecule type" value="Genomic_DNA"/>
</dbReference>
<proteinExistence type="predicted"/>
<evidence type="ECO:0000313" key="2">
    <source>
        <dbReference type="Proteomes" id="UP000799302"/>
    </source>
</evidence>
<reference evidence="1" key="1">
    <citation type="journal article" date="2020" name="Stud. Mycol.">
        <title>101 Dothideomycetes genomes: a test case for predicting lifestyles and emergence of pathogens.</title>
        <authorList>
            <person name="Haridas S."/>
            <person name="Albert R."/>
            <person name="Binder M."/>
            <person name="Bloem J."/>
            <person name="Labutti K."/>
            <person name="Salamov A."/>
            <person name="Andreopoulos B."/>
            <person name="Baker S."/>
            <person name="Barry K."/>
            <person name="Bills G."/>
            <person name="Bluhm B."/>
            <person name="Cannon C."/>
            <person name="Castanera R."/>
            <person name="Culley D."/>
            <person name="Daum C."/>
            <person name="Ezra D."/>
            <person name="Gonzalez J."/>
            <person name="Henrissat B."/>
            <person name="Kuo A."/>
            <person name="Liang C."/>
            <person name="Lipzen A."/>
            <person name="Lutzoni F."/>
            <person name="Magnuson J."/>
            <person name="Mondo S."/>
            <person name="Nolan M."/>
            <person name="Ohm R."/>
            <person name="Pangilinan J."/>
            <person name="Park H.-J."/>
            <person name="Ramirez L."/>
            <person name="Alfaro M."/>
            <person name="Sun H."/>
            <person name="Tritt A."/>
            <person name="Yoshinaga Y."/>
            <person name="Zwiers L.-H."/>
            <person name="Turgeon B."/>
            <person name="Goodwin S."/>
            <person name="Spatafora J."/>
            <person name="Crous P."/>
            <person name="Grigoriev I."/>
        </authorList>
    </citation>
    <scope>NUCLEOTIDE SEQUENCE</scope>
    <source>
        <strain evidence="1">CBS 115976</strain>
    </source>
</reference>
<protein>
    <submittedName>
        <fullName evidence="1">Uncharacterized protein</fullName>
    </submittedName>
</protein>
<name>A0A6A6U4I5_9PEZI</name>
<keyword evidence="2" id="KW-1185">Reference proteome</keyword>
<dbReference type="AlphaFoldDB" id="A0A6A6U4I5"/>
<organism evidence="1 2">
    <name type="scientific">Microthyrium microscopicum</name>
    <dbReference type="NCBI Taxonomy" id="703497"/>
    <lineage>
        <taxon>Eukaryota</taxon>
        <taxon>Fungi</taxon>
        <taxon>Dikarya</taxon>
        <taxon>Ascomycota</taxon>
        <taxon>Pezizomycotina</taxon>
        <taxon>Dothideomycetes</taxon>
        <taxon>Dothideomycetes incertae sedis</taxon>
        <taxon>Microthyriales</taxon>
        <taxon>Microthyriaceae</taxon>
        <taxon>Microthyrium</taxon>
    </lineage>
</organism>
<gene>
    <name evidence="1" type="ORF">BT63DRAFT_415628</name>
</gene>